<reference evidence="2" key="1">
    <citation type="submission" date="2023-02" db="EMBL/GenBank/DDBJ databases">
        <authorList>
            <person name="Palmer J.M."/>
        </authorList>
    </citation>
    <scope>NUCLEOTIDE SEQUENCE</scope>
    <source>
        <strain evidence="2">FW57</strain>
    </source>
</reference>
<dbReference type="Proteomes" id="UP001197093">
    <property type="component" value="Unassembled WGS sequence"/>
</dbReference>
<keyword evidence="1" id="KW-1133">Transmembrane helix</keyword>
<comment type="caution">
    <text evidence="2">The sequence shown here is derived from an EMBL/GenBank/DDBJ whole genome shotgun (WGS) entry which is preliminary data.</text>
</comment>
<evidence type="ECO:0000256" key="1">
    <source>
        <dbReference type="SAM" id="Phobius"/>
    </source>
</evidence>
<keyword evidence="1" id="KW-0812">Transmembrane</keyword>
<evidence type="ECO:0000313" key="3">
    <source>
        <dbReference type="Proteomes" id="UP001197093"/>
    </source>
</evidence>
<evidence type="ECO:0000313" key="2">
    <source>
        <dbReference type="EMBL" id="KAG7294163.1"/>
    </source>
</evidence>
<feature type="transmembrane region" description="Helical" evidence="1">
    <location>
        <begin position="22"/>
        <end position="44"/>
    </location>
</feature>
<keyword evidence="3" id="KW-1185">Reference proteome</keyword>
<dbReference type="AlphaFoldDB" id="A0AAD4F601"/>
<gene>
    <name evidence="2" type="ORF">NEMBOFW57_004232</name>
</gene>
<proteinExistence type="predicted"/>
<keyword evidence="1" id="KW-0472">Membrane</keyword>
<protein>
    <submittedName>
        <fullName evidence="2">Uncharacterized protein</fullName>
    </submittedName>
</protein>
<sequence length="168" mass="17994">MTNQAPNVVGERRRQFSKWWPISFFIAAVIFIIIGGGLVGAWSANATCSRSSYSSSSYRYSYSCSDSALFYGGIACVAIGGICKLVAWILLIVFCVKRSRYQPVSVAYTYQPIDHYHAAGAAPPYQPAHAPAAAPHPPKEAAAMGARYCSHCGAAVTTPFCAQCGNRA</sequence>
<organism evidence="2 3">
    <name type="scientific">Staphylotrichum longicolle</name>
    <dbReference type="NCBI Taxonomy" id="669026"/>
    <lineage>
        <taxon>Eukaryota</taxon>
        <taxon>Fungi</taxon>
        <taxon>Dikarya</taxon>
        <taxon>Ascomycota</taxon>
        <taxon>Pezizomycotina</taxon>
        <taxon>Sordariomycetes</taxon>
        <taxon>Sordariomycetidae</taxon>
        <taxon>Sordariales</taxon>
        <taxon>Chaetomiaceae</taxon>
        <taxon>Staphylotrichum</taxon>
    </lineage>
</organism>
<accession>A0AAD4F601</accession>
<feature type="transmembrane region" description="Helical" evidence="1">
    <location>
        <begin position="68"/>
        <end position="96"/>
    </location>
</feature>
<name>A0AAD4F601_9PEZI</name>
<dbReference type="EMBL" id="JAHCVI010000001">
    <property type="protein sequence ID" value="KAG7294163.1"/>
    <property type="molecule type" value="Genomic_DNA"/>
</dbReference>